<dbReference type="AlphaFoldDB" id="A0A1R3GXT6"/>
<evidence type="ECO:0000313" key="1">
    <source>
        <dbReference type="EMBL" id="OMO62831.1"/>
    </source>
</evidence>
<name>A0A1R3GXT6_COCAP</name>
<dbReference type="Proteomes" id="UP000188268">
    <property type="component" value="Unassembled WGS sequence"/>
</dbReference>
<protein>
    <submittedName>
        <fullName evidence="1">Uncharacterized protein</fullName>
    </submittedName>
</protein>
<proteinExistence type="predicted"/>
<evidence type="ECO:0000313" key="2">
    <source>
        <dbReference type="Proteomes" id="UP000188268"/>
    </source>
</evidence>
<gene>
    <name evidence="1" type="ORF">CCACVL1_22619</name>
</gene>
<organism evidence="1 2">
    <name type="scientific">Corchorus capsularis</name>
    <name type="common">Jute</name>
    <dbReference type="NCBI Taxonomy" id="210143"/>
    <lineage>
        <taxon>Eukaryota</taxon>
        <taxon>Viridiplantae</taxon>
        <taxon>Streptophyta</taxon>
        <taxon>Embryophyta</taxon>
        <taxon>Tracheophyta</taxon>
        <taxon>Spermatophyta</taxon>
        <taxon>Magnoliopsida</taxon>
        <taxon>eudicotyledons</taxon>
        <taxon>Gunneridae</taxon>
        <taxon>Pentapetalae</taxon>
        <taxon>rosids</taxon>
        <taxon>malvids</taxon>
        <taxon>Malvales</taxon>
        <taxon>Malvaceae</taxon>
        <taxon>Grewioideae</taxon>
        <taxon>Apeibeae</taxon>
        <taxon>Corchorus</taxon>
    </lineage>
</organism>
<keyword evidence="2" id="KW-1185">Reference proteome</keyword>
<accession>A0A1R3GXT6</accession>
<reference evidence="1 2" key="1">
    <citation type="submission" date="2013-09" db="EMBL/GenBank/DDBJ databases">
        <title>Corchorus capsularis genome sequencing.</title>
        <authorList>
            <person name="Alam M."/>
            <person name="Haque M.S."/>
            <person name="Islam M.S."/>
            <person name="Emdad E.M."/>
            <person name="Islam M.M."/>
            <person name="Ahmed B."/>
            <person name="Halim A."/>
            <person name="Hossen Q.M.M."/>
            <person name="Hossain M.Z."/>
            <person name="Ahmed R."/>
            <person name="Khan M.M."/>
            <person name="Islam R."/>
            <person name="Rashid M.M."/>
            <person name="Khan S.A."/>
            <person name="Rahman M.S."/>
            <person name="Alam M."/>
        </authorList>
    </citation>
    <scope>NUCLEOTIDE SEQUENCE [LARGE SCALE GENOMIC DNA]</scope>
    <source>
        <strain evidence="2">cv. CVL-1</strain>
        <tissue evidence="1">Whole seedling</tissue>
    </source>
</reference>
<dbReference type="EMBL" id="AWWV01013124">
    <property type="protein sequence ID" value="OMO62831.1"/>
    <property type="molecule type" value="Genomic_DNA"/>
</dbReference>
<dbReference type="Gramene" id="OMO62831">
    <property type="protein sequence ID" value="OMO62831"/>
    <property type="gene ID" value="CCACVL1_22619"/>
</dbReference>
<comment type="caution">
    <text evidence="1">The sequence shown here is derived from an EMBL/GenBank/DDBJ whole genome shotgun (WGS) entry which is preliminary data.</text>
</comment>
<sequence>MVAITKRDRVVNSINKFIVSGSNIAAKKATKLVASDWYITEYNGPLAEMHQA</sequence>